<dbReference type="Proteomes" id="UP000447434">
    <property type="component" value="Chromosome 20"/>
</dbReference>
<keyword evidence="3" id="KW-1185">Reference proteome</keyword>
<feature type="region of interest" description="Disordered" evidence="1">
    <location>
        <begin position="76"/>
        <end position="104"/>
    </location>
</feature>
<sequence length="104" mass="11931">MGWRRRATHSDDATIFSGGLKRLWRWNKRRQPRAMMMAISPSHFSSPTIASQKLLSFNRGRRSMAVCESSFFEASLSDGYGDSNRQRKWGRLRSRHSEGANLGP</sequence>
<protein>
    <submittedName>
        <fullName evidence="2">Uncharacterized protein</fullName>
    </submittedName>
</protein>
<gene>
    <name evidence="2" type="ORF">Lalb_Chr20g0115051</name>
</gene>
<evidence type="ECO:0000313" key="2">
    <source>
        <dbReference type="EMBL" id="KAE9591143.1"/>
    </source>
</evidence>
<dbReference type="AlphaFoldDB" id="A0A6A4NGD4"/>
<comment type="caution">
    <text evidence="2">The sequence shown here is derived from an EMBL/GenBank/DDBJ whole genome shotgun (WGS) entry which is preliminary data.</text>
</comment>
<proteinExistence type="predicted"/>
<organism evidence="2 3">
    <name type="scientific">Lupinus albus</name>
    <name type="common">White lupine</name>
    <name type="synonym">Lupinus termis</name>
    <dbReference type="NCBI Taxonomy" id="3870"/>
    <lineage>
        <taxon>Eukaryota</taxon>
        <taxon>Viridiplantae</taxon>
        <taxon>Streptophyta</taxon>
        <taxon>Embryophyta</taxon>
        <taxon>Tracheophyta</taxon>
        <taxon>Spermatophyta</taxon>
        <taxon>Magnoliopsida</taxon>
        <taxon>eudicotyledons</taxon>
        <taxon>Gunneridae</taxon>
        <taxon>Pentapetalae</taxon>
        <taxon>rosids</taxon>
        <taxon>fabids</taxon>
        <taxon>Fabales</taxon>
        <taxon>Fabaceae</taxon>
        <taxon>Papilionoideae</taxon>
        <taxon>50 kb inversion clade</taxon>
        <taxon>genistoids sensu lato</taxon>
        <taxon>core genistoids</taxon>
        <taxon>Genisteae</taxon>
        <taxon>Lupinus</taxon>
    </lineage>
</organism>
<evidence type="ECO:0000313" key="3">
    <source>
        <dbReference type="Proteomes" id="UP000447434"/>
    </source>
</evidence>
<reference evidence="3" key="1">
    <citation type="journal article" date="2020" name="Nat. Commun.">
        <title>Genome sequence of the cluster root forming white lupin.</title>
        <authorList>
            <person name="Hufnagel B."/>
            <person name="Marques A."/>
            <person name="Soriano A."/>
            <person name="Marques L."/>
            <person name="Divol F."/>
            <person name="Doumas P."/>
            <person name="Sallet E."/>
            <person name="Mancinotti D."/>
            <person name="Carrere S."/>
            <person name="Marande W."/>
            <person name="Arribat S."/>
            <person name="Keller J."/>
            <person name="Huneau C."/>
            <person name="Blein T."/>
            <person name="Aime D."/>
            <person name="Laguerre M."/>
            <person name="Taylor J."/>
            <person name="Schubert V."/>
            <person name="Nelson M."/>
            <person name="Geu-Flores F."/>
            <person name="Crespi M."/>
            <person name="Gallardo-Guerrero K."/>
            <person name="Delaux P.-M."/>
            <person name="Salse J."/>
            <person name="Berges H."/>
            <person name="Guyot R."/>
            <person name="Gouzy J."/>
            <person name="Peret B."/>
        </authorList>
    </citation>
    <scope>NUCLEOTIDE SEQUENCE [LARGE SCALE GENOMIC DNA]</scope>
    <source>
        <strain evidence="3">cv. Amiga</strain>
    </source>
</reference>
<dbReference type="EMBL" id="WOCE01000020">
    <property type="protein sequence ID" value="KAE9591143.1"/>
    <property type="molecule type" value="Genomic_DNA"/>
</dbReference>
<accession>A0A6A4NGD4</accession>
<evidence type="ECO:0000256" key="1">
    <source>
        <dbReference type="SAM" id="MobiDB-lite"/>
    </source>
</evidence>
<name>A0A6A4NGD4_LUPAL</name>